<dbReference type="RefSeq" id="WP_119407096.1">
    <property type="nucleotide sequence ID" value="NZ_CP032869.1"/>
</dbReference>
<dbReference type="InterPro" id="IPR049492">
    <property type="entry name" value="BD-FAE-like_dom"/>
</dbReference>
<protein>
    <submittedName>
        <fullName evidence="4">Alpha/beta hydrolase</fullName>
    </submittedName>
</protein>
<evidence type="ECO:0000259" key="3">
    <source>
        <dbReference type="Pfam" id="PF20434"/>
    </source>
</evidence>
<dbReference type="InterPro" id="IPR050300">
    <property type="entry name" value="GDXG_lipolytic_enzyme"/>
</dbReference>
<dbReference type="OrthoDB" id="9794725at2"/>
<keyword evidence="2" id="KW-0732">Signal</keyword>
<dbReference type="KEGG" id="muh:HYN43_027730"/>
<feature type="domain" description="BD-FAE-like" evidence="3">
    <location>
        <begin position="62"/>
        <end position="172"/>
    </location>
</feature>
<keyword evidence="5" id="KW-1185">Reference proteome</keyword>
<name>A0A494VWQ7_9SPHI</name>
<evidence type="ECO:0000313" key="4">
    <source>
        <dbReference type="EMBL" id="AYL98829.1"/>
    </source>
</evidence>
<proteinExistence type="predicted"/>
<dbReference type="SUPFAM" id="SSF53474">
    <property type="entry name" value="alpha/beta-Hydrolases"/>
    <property type="match status" value="1"/>
</dbReference>
<dbReference type="AlphaFoldDB" id="A0A494VWQ7"/>
<dbReference type="GO" id="GO:0016787">
    <property type="term" value="F:hydrolase activity"/>
    <property type="evidence" value="ECO:0007669"/>
    <property type="project" value="UniProtKB-KW"/>
</dbReference>
<dbReference type="PANTHER" id="PTHR48081">
    <property type="entry name" value="AB HYDROLASE SUPERFAMILY PROTEIN C4A8.06C"/>
    <property type="match status" value="1"/>
</dbReference>
<accession>A0A494VWQ7</accession>
<evidence type="ECO:0000313" key="5">
    <source>
        <dbReference type="Proteomes" id="UP000270046"/>
    </source>
</evidence>
<evidence type="ECO:0000256" key="2">
    <source>
        <dbReference type="SAM" id="SignalP"/>
    </source>
</evidence>
<organism evidence="4 5">
    <name type="scientific">Mucilaginibacter celer</name>
    <dbReference type="NCBI Taxonomy" id="2305508"/>
    <lineage>
        <taxon>Bacteria</taxon>
        <taxon>Pseudomonadati</taxon>
        <taxon>Bacteroidota</taxon>
        <taxon>Sphingobacteriia</taxon>
        <taxon>Sphingobacteriales</taxon>
        <taxon>Sphingobacteriaceae</taxon>
        <taxon>Mucilaginibacter</taxon>
    </lineage>
</organism>
<feature type="signal peptide" evidence="2">
    <location>
        <begin position="1"/>
        <end position="22"/>
    </location>
</feature>
<keyword evidence="1 4" id="KW-0378">Hydrolase</keyword>
<evidence type="ECO:0000256" key="1">
    <source>
        <dbReference type="ARBA" id="ARBA00022801"/>
    </source>
</evidence>
<dbReference type="Pfam" id="PF20434">
    <property type="entry name" value="BD-FAE"/>
    <property type="match status" value="1"/>
</dbReference>
<sequence length="293" mass="32699">MQFKQCVYLCLIILFLPMAGFSQDTVIPLWPNGAPGFENRRNEPEQAKDYWVKNIHNPSLTVFSPPKDKVNGAAVVVSPGGGHRLLVYTAEGVDPAKYLNNLGVTVFVLKYRLGRDSASPYKIDVHAKQDGYRAMRLVRSMATRYGLDTNRIGMMGFSAGGEVVDMVAYGEGKGDEKAADPVDRLNARPAFLIQIYPGPLYIPDKLPDDAPPAFLLAANDDACCSPSVVKLLQRYREAKIPVELHLYTQGDHGFNMGYRSKLKTISSWPQRMADWLEDNNYLHPAPVKKMKLH</sequence>
<dbReference type="Gene3D" id="3.40.50.1820">
    <property type="entry name" value="alpha/beta hydrolase"/>
    <property type="match status" value="1"/>
</dbReference>
<dbReference type="EMBL" id="CP032869">
    <property type="protein sequence ID" value="AYL98829.1"/>
    <property type="molecule type" value="Genomic_DNA"/>
</dbReference>
<feature type="chain" id="PRO_5019816798" evidence="2">
    <location>
        <begin position="23"/>
        <end position="293"/>
    </location>
</feature>
<dbReference type="PANTHER" id="PTHR48081:SF6">
    <property type="entry name" value="PEPTIDASE S9 PROLYL OLIGOPEPTIDASE CATALYTIC DOMAIN-CONTAINING PROTEIN"/>
    <property type="match status" value="1"/>
</dbReference>
<dbReference type="InterPro" id="IPR029058">
    <property type="entry name" value="AB_hydrolase_fold"/>
</dbReference>
<dbReference type="Proteomes" id="UP000270046">
    <property type="component" value="Chromosome"/>
</dbReference>
<reference evidence="4 5" key="1">
    <citation type="submission" date="2018-10" db="EMBL/GenBank/DDBJ databases">
        <title>Genome sequencing of Mucilaginibacter sp. HYN0043.</title>
        <authorList>
            <person name="Kim M."/>
            <person name="Yi H."/>
        </authorList>
    </citation>
    <scope>NUCLEOTIDE SEQUENCE [LARGE SCALE GENOMIC DNA]</scope>
    <source>
        <strain evidence="4 5">HYN0043</strain>
    </source>
</reference>
<gene>
    <name evidence="4" type="ORF">HYN43_027730</name>
</gene>